<gene>
    <name evidence="6" type="ORF">U0R10_06890</name>
</gene>
<dbReference type="PANTHER" id="PTHR43715:SF1">
    <property type="entry name" value="GDP-MANNOSE 4,6 DEHYDRATASE"/>
    <property type="match status" value="1"/>
</dbReference>
<name>A0ABW6DBQ4_9BACT</name>
<protein>
    <recommendedName>
        <fullName evidence="3">GDP-mannose 4,6-dehydratase</fullName>
        <ecNumber evidence="3">4.2.1.47</ecNumber>
    </recommendedName>
</protein>
<dbReference type="SUPFAM" id="SSF51735">
    <property type="entry name" value="NAD(P)-binding Rossmann-fold domains"/>
    <property type="match status" value="1"/>
</dbReference>
<comment type="similarity">
    <text evidence="2">Belongs to the NAD(P)-dependent epimerase/dehydratase family. GDP-mannose 4,6-dehydratase subfamily.</text>
</comment>
<dbReference type="InterPro" id="IPR016040">
    <property type="entry name" value="NAD(P)-bd_dom"/>
</dbReference>
<comment type="cofactor">
    <cofactor evidence="1">
        <name>NADP(+)</name>
        <dbReference type="ChEBI" id="CHEBI:58349"/>
    </cofactor>
</comment>
<reference evidence="6 7" key="1">
    <citation type="submission" date="2024-03" db="EMBL/GenBank/DDBJ databases">
        <title>Aquirufa genome sequencing.</title>
        <authorList>
            <person name="Pitt A."/>
            <person name="Hahn M.W."/>
        </authorList>
    </citation>
    <scope>NUCLEOTIDE SEQUENCE [LARGE SCALE GENOMIC DNA]</scope>
    <source>
        <strain evidence="6 7">OSTEICH-129V</strain>
    </source>
</reference>
<dbReference type="RefSeq" id="WP_377983223.1">
    <property type="nucleotide sequence ID" value="NZ_JBBKXZ010000002.1"/>
</dbReference>
<dbReference type="Pfam" id="PF16363">
    <property type="entry name" value="GDP_Man_Dehyd"/>
    <property type="match status" value="1"/>
</dbReference>
<dbReference type="Proteomes" id="UP001598138">
    <property type="component" value="Unassembled WGS sequence"/>
</dbReference>
<evidence type="ECO:0000256" key="2">
    <source>
        <dbReference type="ARBA" id="ARBA00009263"/>
    </source>
</evidence>
<evidence type="ECO:0000313" key="6">
    <source>
        <dbReference type="EMBL" id="MFD3394341.1"/>
    </source>
</evidence>
<dbReference type="Gene3D" id="3.90.25.10">
    <property type="entry name" value="UDP-galactose 4-epimerase, domain 1"/>
    <property type="match status" value="1"/>
</dbReference>
<feature type="domain" description="NAD(P)-binding" evidence="5">
    <location>
        <begin position="12"/>
        <end position="313"/>
    </location>
</feature>
<evidence type="ECO:0000259" key="5">
    <source>
        <dbReference type="Pfam" id="PF16363"/>
    </source>
</evidence>
<evidence type="ECO:0000313" key="7">
    <source>
        <dbReference type="Proteomes" id="UP001598138"/>
    </source>
</evidence>
<keyword evidence="7" id="KW-1185">Reference proteome</keyword>
<accession>A0ABW6DBQ4</accession>
<evidence type="ECO:0000256" key="1">
    <source>
        <dbReference type="ARBA" id="ARBA00001937"/>
    </source>
</evidence>
<dbReference type="InterPro" id="IPR036291">
    <property type="entry name" value="NAD(P)-bd_dom_sf"/>
</dbReference>
<organism evidence="6 7">
    <name type="scientific">Aquirufa avitistagni</name>
    <dbReference type="NCBI Taxonomy" id="3104728"/>
    <lineage>
        <taxon>Bacteria</taxon>
        <taxon>Pseudomonadati</taxon>
        <taxon>Bacteroidota</taxon>
        <taxon>Cytophagia</taxon>
        <taxon>Cytophagales</taxon>
        <taxon>Flectobacillaceae</taxon>
        <taxon>Aquirufa</taxon>
    </lineage>
</organism>
<evidence type="ECO:0000256" key="3">
    <source>
        <dbReference type="ARBA" id="ARBA00011989"/>
    </source>
</evidence>
<dbReference type="PANTHER" id="PTHR43715">
    <property type="entry name" value="GDP-MANNOSE 4,6-DEHYDRATASE"/>
    <property type="match status" value="1"/>
</dbReference>
<dbReference type="GO" id="GO:0008446">
    <property type="term" value="F:GDP-mannose 4,6-dehydratase activity"/>
    <property type="evidence" value="ECO:0007669"/>
    <property type="project" value="UniProtKB-EC"/>
</dbReference>
<dbReference type="InterPro" id="IPR006368">
    <property type="entry name" value="GDP_Man_deHydtase"/>
</dbReference>
<proteinExistence type="inferred from homology"/>
<evidence type="ECO:0000256" key="4">
    <source>
        <dbReference type="ARBA" id="ARBA00023239"/>
    </source>
</evidence>
<dbReference type="EC" id="4.2.1.47" evidence="3"/>
<keyword evidence="4 6" id="KW-0456">Lyase</keyword>
<dbReference type="Gene3D" id="3.40.50.720">
    <property type="entry name" value="NAD(P)-binding Rossmann-like Domain"/>
    <property type="match status" value="1"/>
</dbReference>
<comment type="caution">
    <text evidence="6">The sequence shown here is derived from an EMBL/GenBank/DDBJ whole genome shotgun (WGS) entry which is preliminary data.</text>
</comment>
<dbReference type="EMBL" id="JBBKXZ010000002">
    <property type="protein sequence ID" value="MFD3394341.1"/>
    <property type="molecule type" value="Genomic_DNA"/>
</dbReference>
<sequence>MVDLDKNLKKAFILGCDGQDGRLLSKLLRQKSYEVIGLSRAKESINLELSRYISFDLLEDSFHLIEDFIRLEKPDEIYYFAAYHKSAQESDISSWEEAENSARINYLAFIKILGICEHYSPLSRILYTSSSLIYSNLGIEIQDENSNFAPNCLYSLNKVASMEAANWFKRTKNLFISVAIMYNHESALRSDKFLSKKIINQVKQYLSGDLSEIQVGDLNAITDWGYALDYVEACWHILQQENSGSYIVSSGVSRTVRDWFTCLEEIVGQTLLNRVKEDKSLLLRSKPALIGDNRKLLDSGWDPAHSFFDMVRKIYFEEI</sequence>